<evidence type="ECO:0000313" key="3">
    <source>
        <dbReference type="Proteomes" id="UP000646827"/>
    </source>
</evidence>
<dbReference type="AlphaFoldDB" id="A0A8H7VC59"/>
<sequence length="359" mass="41053">MPASNSNNFTFIDETESFAKTNSVCLPDEWSNYSTANTVEDIQEFSPVEDTTAEPIARIAILLPLPLETVDVSASGEDQRRHKATVSGDCYLMKETIRANLFLLKRGFKGTSVKEDAWNKIAERVNELQRLDGNVSNNKKPIHARYAKERINHLQKKAEKHRSIIQYGPGEGGGHDTRLEHCYKDLLKMFYDSDILKVQTEQDNDATALKRLQDEKTVQTAALTGCCMTSGTKRDKRCRLGDSIEDINTKENRDNDALIANFAKLAIKEQKDLELLKKQRQHYIDAARATEVRIKQLEQETKELRQELLELRSEMMDQRSALHVLRDTIQWVVTCTQELFNKILNINLQLPPSFYPPAQ</sequence>
<protein>
    <submittedName>
        <fullName evidence="2">Uncharacterized protein</fullName>
    </submittedName>
</protein>
<keyword evidence="1" id="KW-0175">Coiled coil</keyword>
<organism evidence="2 3">
    <name type="scientific">Circinella minor</name>
    <dbReference type="NCBI Taxonomy" id="1195481"/>
    <lineage>
        <taxon>Eukaryota</taxon>
        <taxon>Fungi</taxon>
        <taxon>Fungi incertae sedis</taxon>
        <taxon>Mucoromycota</taxon>
        <taxon>Mucoromycotina</taxon>
        <taxon>Mucoromycetes</taxon>
        <taxon>Mucorales</taxon>
        <taxon>Lichtheimiaceae</taxon>
        <taxon>Circinella</taxon>
    </lineage>
</organism>
<keyword evidence="3" id="KW-1185">Reference proteome</keyword>
<name>A0A8H7VC59_9FUNG</name>
<dbReference type="Proteomes" id="UP000646827">
    <property type="component" value="Unassembled WGS sequence"/>
</dbReference>
<proteinExistence type="predicted"/>
<comment type="caution">
    <text evidence="2">The sequence shown here is derived from an EMBL/GenBank/DDBJ whole genome shotgun (WGS) entry which is preliminary data.</text>
</comment>
<gene>
    <name evidence="2" type="ORF">INT45_005482</name>
</gene>
<feature type="coiled-coil region" evidence="1">
    <location>
        <begin position="280"/>
        <end position="321"/>
    </location>
</feature>
<reference evidence="2 3" key="1">
    <citation type="submission" date="2020-12" db="EMBL/GenBank/DDBJ databases">
        <title>Metabolic potential, ecology and presence of endohyphal bacteria is reflected in genomic diversity of Mucoromycotina.</title>
        <authorList>
            <person name="Muszewska A."/>
            <person name="Okrasinska A."/>
            <person name="Steczkiewicz K."/>
            <person name="Drgas O."/>
            <person name="Orlowska M."/>
            <person name="Perlinska-Lenart U."/>
            <person name="Aleksandrzak-Piekarczyk T."/>
            <person name="Szatraj K."/>
            <person name="Zielenkiewicz U."/>
            <person name="Pilsyk S."/>
            <person name="Malc E."/>
            <person name="Mieczkowski P."/>
            <person name="Kruszewska J.S."/>
            <person name="Biernat P."/>
            <person name="Pawlowska J."/>
        </authorList>
    </citation>
    <scope>NUCLEOTIDE SEQUENCE [LARGE SCALE GENOMIC DNA]</scope>
    <source>
        <strain evidence="2 3">CBS 142.35</strain>
    </source>
</reference>
<dbReference type="EMBL" id="JAEPRB010000275">
    <property type="protein sequence ID" value="KAG2217761.1"/>
    <property type="molecule type" value="Genomic_DNA"/>
</dbReference>
<accession>A0A8H7VC59</accession>
<evidence type="ECO:0000313" key="2">
    <source>
        <dbReference type="EMBL" id="KAG2217761.1"/>
    </source>
</evidence>
<evidence type="ECO:0000256" key="1">
    <source>
        <dbReference type="SAM" id="Coils"/>
    </source>
</evidence>